<dbReference type="EMBL" id="BAAANE010000017">
    <property type="protein sequence ID" value="GAA1661504.1"/>
    <property type="molecule type" value="Genomic_DNA"/>
</dbReference>
<comment type="caution">
    <text evidence="5">The sequence shown here is derived from an EMBL/GenBank/DDBJ whole genome shotgun (WGS) entry which is preliminary data.</text>
</comment>
<accession>A0ABN2FXC0</accession>
<evidence type="ECO:0000259" key="4">
    <source>
        <dbReference type="Pfam" id="PF10648"/>
    </source>
</evidence>
<sequence length="369" mass="39450">MNDHPNDQFDELLRRALANEADKVEPADALHEIQARVSSQRKVVTRRPWVLTTGAAVVGTAAAIGAFTMLDHDTRNTGVPEVAGPAGTATSATVAPSPKSAPTTPPPMPPTVARTDATTAFPRERSTPEPAVKGRAVPIYWAGKSVGNDTGAGVRLYRTFAKVSGRPALEAVRLLTTDKSGDPDYYSLWTGSAVDSVTRSDGVVTVDFKVLPRLQLEPAMAEVAVQQLVYTVQGAVNDETQKVRVTEQGRSGQALFGQVDTTEPFSRAQASNVQALVWILSPVEGTALKTPVTVSGMAAAYEAQVNWRAINLKTKAVVSDFTLTKQGQAFSPFSFTTKLTPGEWQIEAYLVSAQDGRITDVDSKTVSVR</sequence>
<dbReference type="InterPro" id="IPR018911">
    <property type="entry name" value="Gmad2_Ig-like_dom"/>
</dbReference>
<feature type="domain" description="GerMN" evidence="3">
    <location>
        <begin position="139"/>
        <end position="250"/>
    </location>
</feature>
<evidence type="ECO:0000313" key="5">
    <source>
        <dbReference type="EMBL" id="GAA1661504.1"/>
    </source>
</evidence>
<feature type="region of interest" description="Disordered" evidence="1">
    <location>
        <begin position="78"/>
        <end position="114"/>
    </location>
</feature>
<gene>
    <name evidence="5" type="ORF">GCM10009744_64030</name>
</gene>
<evidence type="ECO:0000256" key="2">
    <source>
        <dbReference type="SAM" id="Phobius"/>
    </source>
</evidence>
<name>A0ABN2FXC0_9ACTN</name>
<feature type="domain" description="Bacterial spore germination immunoglobulin-like" evidence="4">
    <location>
        <begin position="277"/>
        <end position="356"/>
    </location>
</feature>
<dbReference type="Proteomes" id="UP001501319">
    <property type="component" value="Unassembled WGS sequence"/>
</dbReference>
<reference evidence="5 6" key="1">
    <citation type="journal article" date="2019" name="Int. J. Syst. Evol. Microbiol.">
        <title>The Global Catalogue of Microorganisms (GCM) 10K type strain sequencing project: providing services to taxonomists for standard genome sequencing and annotation.</title>
        <authorList>
            <consortium name="The Broad Institute Genomics Platform"/>
            <consortium name="The Broad Institute Genome Sequencing Center for Infectious Disease"/>
            <person name="Wu L."/>
            <person name="Ma J."/>
        </authorList>
    </citation>
    <scope>NUCLEOTIDE SEQUENCE [LARGE SCALE GENOMIC DNA]</scope>
    <source>
        <strain evidence="5 6">JCM 14306</strain>
    </source>
</reference>
<organism evidence="5 6">
    <name type="scientific">Kribbella alba</name>
    <dbReference type="NCBI Taxonomy" id="190197"/>
    <lineage>
        <taxon>Bacteria</taxon>
        <taxon>Bacillati</taxon>
        <taxon>Actinomycetota</taxon>
        <taxon>Actinomycetes</taxon>
        <taxon>Propionibacteriales</taxon>
        <taxon>Kribbellaceae</taxon>
        <taxon>Kribbella</taxon>
    </lineage>
</organism>
<dbReference type="Pfam" id="PF10648">
    <property type="entry name" value="Gmad2"/>
    <property type="match status" value="1"/>
</dbReference>
<keyword evidence="2" id="KW-0812">Transmembrane</keyword>
<proteinExistence type="predicted"/>
<dbReference type="InterPro" id="IPR019606">
    <property type="entry name" value="GerMN"/>
</dbReference>
<keyword evidence="6" id="KW-1185">Reference proteome</keyword>
<dbReference type="Pfam" id="PF10646">
    <property type="entry name" value="Germane"/>
    <property type="match status" value="1"/>
</dbReference>
<protein>
    <recommendedName>
        <fullName evidence="7">GerMN domain-containing protein</fullName>
    </recommendedName>
</protein>
<dbReference type="RefSeq" id="WP_344116662.1">
    <property type="nucleotide sequence ID" value="NZ_BAAANE010000017.1"/>
</dbReference>
<evidence type="ECO:0000259" key="3">
    <source>
        <dbReference type="Pfam" id="PF10646"/>
    </source>
</evidence>
<evidence type="ECO:0000313" key="6">
    <source>
        <dbReference type="Proteomes" id="UP001501319"/>
    </source>
</evidence>
<keyword evidence="2" id="KW-1133">Transmembrane helix</keyword>
<keyword evidence="2" id="KW-0472">Membrane</keyword>
<evidence type="ECO:0000256" key="1">
    <source>
        <dbReference type="SAM" id="MobiDB-lite"/>
    </source>
</evidence>
<feature type="transmembrane region" description="Helical" evidence="2">
    <location>
        <begin position="49"/>
        <end position="70"/>
    </location>
</feature>
<evidence type="ECO:0008006" key="7">
    <source>
        <dbReference type="Google" id="ProtNLM"/>
    </source>
</evidence>
<feature type="compositionally biased region" description="Low complexity" evidence="1">
    <location>
        <begin position="82"/>
        <end position="102"/>
    </location>
</feature>